<dbReference type="SUPFAM" id="SSF57716">
    <property type="entry name" value="Glucocorticoid receptor-like (DNA-binding domain)"/>
    <property type="match status" value="1"/>
</dbReference>
<keyword evidence="3 9" id="KW-0863">Zinc-finger</keyword>
<dbReference type="InterPro" id="IPR013088">
    <property type="entry name" value="Znf_NHR/GATA"/>
</dbReference>
<dbReference type="AlphaFoldDB" id="A0A5K3EKU5"/>
<evidence type="ECO:0000313" key="12">
    <source>
        <dbReference type="WBParaSite" id="MCU_001302-RB"/>
    </source>
</evidence>
<dbReference type="SMART" id="SM00401">
    <property type="entry name" value="ZnF_GATA"/>
    <property type="match status" value="1"/>
</dbReference>
<keyword evidence="4" id="KW-0862">Zinc</keyword>
<dbReference type="GO" id="GO:0005634">
    <property type="term" value="C:nucleus"/>
    <property type="evidence" value="ECO:0007669"/>
    <property type="project" value="UniProtKB-SubCell"/>
</dbReference>
<keyword evidence="5" id="KW-0805">Transcription regulation</keyword>
<dbReference type="WBParaSite" id="MCU_001302-RB">
    <property type="protein sequence ID" value="MCU_001302-RB"/>
    <property type="gene ID" value="MCU_001302"/>
</dbReference>
<evidence type="ECO:0000256" key="6">
    <source>
        <dbReference type="ARBA" id="ARBA00023125"/>
    </source>
</evidence>
<dbReference type="GO" id="GO:0008270">
    <property type="term" value="F:zinc ion binding"/>
    <property type="evidence" value="ECO:0007669"/>
    <property type="project" value="UniProtKB-KW"/>
</dbReference>
<dbReference type="GO" id="GO:0000122">
    <property type="term" value="P:negative regulation of transcription by RNA polymerase II"/>
    <property type="evidence" value="ECO:0007669"/>
    <property type="project" value="TreeGrafter"/>
</dbReference>
<keyword evidence="2" id="KW-0479">Metal-binding</keyword>
<accession>A0A5K3EKU5</accession>
<dbReference type="GO" id="GO:0045944">
    <property type="term" value="P:positive regulation of transcription by RNA polymerase II"/>
    <property type="evidence" value="ECO:0007669"/>
    <property type="project" value="TreeGrafter"/>
</dbReference>
<dbReference type="Pfam" id="PF00320">
    <property type="entry name" value="GATA"/>
    <property type="match status" value="1"/>
</dbReference>
<dbReference type="CDD" id="cd00202">
    <property type="entry name" value="ZnF_GATA"/>
    <property type="match status" value="1"/>
</dbReference>
<dbReference type="FunFam" id="3.30.50.10:FF:000032">
    <property type="entry name" value="Transcription factor GATA-3"/>
    <property type="match status" value="1"/>
</dbReference>
<protein>
    <submittedName>
        <fullName evidence="12">GATA-type domain-containing protein</fullName>
    </submittedName>
</protein>
<reference evidence="12" key="1">
    <citation type="submission" date="2019-11" db="UniProtKB">
        <authorList>
            <consortium name="WormBaseParasite"/>
        </authorList>
    </citation>
    <scope>IDENTIFICATION</scope>
</reference>
<evidence type="ECO:0000256" key="5">
    <source>
        <dbReference type="ARBA" id="ARBA00023015"/>
    </source>
</evidence>
<keyword evidence="7" id="KW-0804">Transcription</keyword>
<dbReference type="PRINTS" id="PR00619">
    <property type="entry name" value="GATAZNFINGER"/>
</dbReference>
<keyword evidence="6" id="KW-0238">DNA-binding</keyword>
<dbReference type="InterPro" id="IPR000679">
    <property type="entry name" value="Znf_GATA"/>
</dbReference>
<keyword evidence="8" id="KW-0539">Nucleus</keyword>
<dbReference type="PANTHER" id="PTHR10071">
    <property type="entry name" value="TRANSCRIPTION FACTOR GATA FAMILY MEMBER"/>
    <property type="match status" value="1"/>
</dbReference>
<sequence length="354" mass="39809">QLLSDYGTIFCPGYETVYSGSIEYLHSSQDFIKSTYISCMREYSEDSPREPPLRSSVSVCDWSGNRCITCGPRPPVVAFSAECAGCGSTAAGNRFWVSHEGPHVALCETCQFQQHQQIASQTTHTPNVQCCGYNAGGESESVLPNGSMTTGTEQVEQAEDIEKVDCWTPERTAKLSSDTQNHIRPFLLWPVSNKSLKQDLSAWELLGMLAYSCRKPERITICTNCQTSATTLWRRNAEGEPVCNACGLYFKLHRVNRPLSMKKDAIQKRKRGKKKFDKREACGSFVRQPSDDHKQSFANPKLIKEETEQQRTDREQLLFHPCPTQSSVTAQISTNNSQYRKAQPFVNSPYFLQA</sequence>
<dbReference type="GO" id="GO:0045165">
    <property type="term" value="P:cell fate commitment"/>
    <property type="evidence" value="ECO:0007669"/>
    <property type="project" value="TreeGrafter"/>
</dbReference>
<evidence type="ECO:0000256" key="9">
    <source>
        <dbReference type="PROSITE-ProRule" id="PRU00094"/>
    </source>
</evidence>
<dbReference type="PANTHER" id="PTHR10071:SF281">
    <property type="entry name" value="BOX A-BINDING FACTOR-RELATED"/>
    <property type="match status" value="1"/>
</dbReference>
<feature type="compositionally biased region" description="Basic and acidic residues" evidence="10">
    <location>
        <begin position="302"/>
        <end position="314"/>
    </location>
</feature>
<dbReference type="Gene3D" id="3.30.50.10">
    <property type="entry name" value="Erythroid Transcription Factor GATA-1, subunit A"/>
    <property type="match status" value="1"/>
</dbReference>
<name>A0A5K3EKU5_MESCO</name>
<evidence type="ECO:0000256" key="1">
    <source>
        <dbReference type="ARBA" id="ARBA00004123"/>
    </source>
</evidence>
<dbReference type="GO" id="GO:0000978">
    <property type="term" value="F:RNA polymerase II cis-regulatory region sequence-specific DNA binding"/>
    <property type="evidence" value="ECO:0007669"/>
    <property type="project" value="TreeGrafter"/>
</dbReference>
<feature type="region of interest" description="Disordered" evidence="10">
    <location>
        <begin position="286"/>
        <end position="314"/>
    </location>
</feature>
<dbReference type="InterPro" id="IPR039355">
    <property type="entry name" value="Transcription_factor_GATA"/>
</dbReference>
<evidence type="ECO:0000256" key="3">
    <source>
        <dbReference type="ARBA" id="ARBA00022771"/>
    </source>
</evidence>
<dbReference type="GO" id="GO:0000981">
    <property type="term" value="F:DNA-binding transcription factor activity, RNA polymerase II-specific"/>
    <property type="evidence" value="ECO:0007669"/>
    <property type="project" value="TreeGrafter"/>
</dbReference>
<dbReference type="PROSITE" id="PS00344">
    <property type="entry name" value="GATA_ZN_FINGER_1"/>
    <property type="match status" value="1"/>
</dbReference>
<evidence type="ECO:0000259" key="11">
    <source>
        <dbReference type="PROSITE" id="PS50114"/>
    </source>
</evidence>
<comment type="subcellular location">
    <subcellularLocation>
        <location evidence="1">Nucleus</location>
    </subcellularLocation>
</comment>
<feature type="domain" description="GATA-type" evidence="11">
    <location>
        <begin position="222"/>
        <end position="269"/>
    </location>
</feature>
<organism evidence="12">
    <name type="scientific">Mesocestoides corti</name>
    <name type="common">Flatworm</name>
    <dbReference type="NCBI Taxonomy" id="53468"/>
    <lineage>
        <taxon>Eukaryota</taxon>
        <taxon>Metazoa</taxon>
        <taxon>Spiralia</taxon>
        <taxon>Lophotrochozoa</taxon>
        <taxon>Platyhelminthes</taxon>
        <taxon>Cestoda</taxon>
        <taxon>Eucestoda</taxon>
        <taxon>Cyclophyllidea</taxon>
        <taxon>Mesocestoididae</taxon>
        <taxon>Mesocestoides</taxon>
    </lineage>
</organism>
<evidence type="ECO:0000256" key="2">
    <source>
        <dbReference type="ARBA" id="ARBA00022723"/>
    </source>
</evidence>
<evidence type="ECO:0000256" key="4">
    <source>
        <dbReference type="ARBA" id="ARBA00022833"/>
    </source>
</evidence>
<proteinExistence type="predicted"/>
<dbReference type="PROSITE" id="PS50114">
    <property type="entry name" value="GATA_ZN_FINGER_2"/>
    <property type="match status" value="1"/>
</dbReference>
<evidence type="ECO:0000256" key="10">
    <source>
        <dbReference type="SAM" id="MobiDB-lite"/>
    </source>
</evidence>
<evidence type="ECO:0000256" key="7">
    <source>
        <dbReference type="ARBA" id="ARBA00023163"/>
    </source>
</evidence>
<evidence type="ECO:0000256" key="8">
    <source>
        <dbReference type="ARBA" id="ARBA00023242"/>
    </source>
</evidence>